<dbReference type="AlphaFoldDB" id="A0A176WLD6"/>
<organism evidence="1 2">
    <name type="scientific">Marchantia polymorpha subsp. ruderalis</name>
    <dbReference type="NCBI Taxonomy" id="1480154"/>
    <lineage>
        <taxon>Eukaryota</taxon>
        <taxon>Viridiplantae</taxon>
        <taxon>Streptophyta</taxon>
        <taxon>Embryophyta</taxon>
        <taxon>Marchantiophyta</taxon>
        <taxon>Marchantiopsida</taxon>
        <taxon>Marchantiidae</taxon>
        <taxon>Marchantiales</taxon>
        <taxon>Marchantiaceae</taxon>
        <taxon>Marchantia</taxon>
    </lineage>
</organism>
<dbReference type="Proteomes" id="UP000077202">
    <property type="component" value="Unassembled WGS sequence"/>
</dbReference>
<sequence>MCCPSEGDAPRHALADEMVPWVEVLAATAGMFNLKLHVSYALDMTGEAREAHLVSKLLIWKSELPSDQTFGKHDSHSRMELISPELNTPLPDPSEHPFRCHANASAIGGSRFYSHPGILLNDFHDAIQLDLALGGLKLGDLVAAPPPQPGHQALSSSRIWLAPCRSGVFGSMAASFGRQSSSPGVRRGALSMPLHVMSITLRCGQAVGLSSASTRRTKGEESTWRRLEALQVTRLPEFGTAVSMALVLR</sequence>
<evidence type="ECO:0000313" key="2">
    <source>
        <dbReference type="Proteomes" id="UP000077202"/>
    </source>
</evidence>
<evidence type="ECO:0000313" key="1">
    <source>
        <dbReference type="EMBL" id="OAE33968.1"/>
    </source>
</evidence>
<dbReference type="EMBL" id="LVLJ01000465">
    <property type="protein sequence ID" value="OAE33968.1"/>
    <property type="molecule type" value="Genomic_DNA"/>
</dbReference>
<gene>
    <name evidence="1" type="ORF">AXG93_3005s1140</name>
</gene>
<name>A0A176WLD6_MARPO</name>
<proteinExistence type="predicted"/>
<reference evidence="1" key="1">
    <citation type="submission" date="2016-03" db="EMBL/GenBank/DDBJ databases">
        <title>Mechanisms controlling the formation of the plant cell surface in tip-growing cells are functionally conserved among land plants.</title>
        <authorList>
            <person name="Honkanen S."/>
            <person name="Jones V.A."/>
            <person name="Morieri G."/>
            <person name="Champion C."/>
            <person name="Hetherington A.J."/>
            <person name="Kelly S."/>
            <person name="Saint-Marcoux D."/>
            <person name="Proust H."/>
            <person name="Prescott H."/>
            <person name="Dolan L."/>
        </authorList>
    </citation>
    <scope>NUCLEOTIDE SEQUENCE [LARGE SCALE GENOMIC DNA]</scope>
    <source>
        <tissue evidence="1">Whole gametophyte</tissue>
    </source>
</reference>
<comment type="caution">
    <text evidence="1">The sequence shown here is derived from an EMBL/GenBank/DDBJ whole genome shotgun (WGS) entry which is preliminary data.</text>
</comment>
<keyword evidence="2" id="KW-1185">Reference proteome</keyword>
<protein>
    <submittedName>
        <fullName evidence="1">Uncharacterized protein</fullName>
    </submittedName>
</protein>
<accession>A0A176WLD6</accession>